<dbReference type="InterPro" id="IPR007375">
    <property type="entry name" value="SoxG"/>
</dbReference>
<gene>
    <name evidence="1" type="ORF">E0E05_12755</name>
</gene>
<proteinExistence type="predicted"/>
<sequence length="203" mass="21825">MAEPFVATPVILEAAESPLAGHYDNGAFGNLDHGPQVTLTERFALAICDVHAWPGAETKTANAIKRASGAAVTKTKDAVAETAQAFQHAPGRWTVIAGDVALPEALTKAVGDNGTVVDLSHGRTVLRVDGEQSRRVLSKLFAIDFHPDAFPPQKGLATKHHEIFAQIQRVGEDGFDVIVFRSYARAFWHALTRASEEVGYAVE</sequence>
<protein>
    <submittedName>
        <fullName evidence="1">Sarcosine oxidase subunit gamma</fullName>
    </submittedName>
</protein>
<dbReference type="Pfam" id="PF04268">
    <property type="entry name" value="SoxG"/>
    <property type="match status" value="1"/>
</dbReference>
<reference evidence="1 2" key="1">
    <citation type="journal article" date="2017" name="Int. J. Syst. Evol. Microbiol.">
        <title>Roseitalea porphyridii gen. nov., sp. nov., isolated from a red alga, and reclassification of Hoeflea suaedae Chung et al. 2013 as Pseudohoeflea suaedae gen. nov., comb. nov.</title>
        <authorList>
            <person name="Hyeon J.W."/>
            <person name="Jeong S.E."/>
            <person name="Baek K."/>
            <person name="Jeon C.O."/>
        </authorList>
    </citation>
    <scope>NUCLEOTIDE SEQUENCE [LARGE SCALE GENOMIC DNA]</scope>
    <source>
        <strain evidence="1 2">MA7-20</strain>
    </source>
</reference>
<dbReference type="InterPro" id="IPR027266">
    <property type="entry name" value="TrmE/GcvT-like"/>
</dbReference>
<evidence type="ECO:0000313" key="1">
    <source>
        <dbReference type="EMBL" id="QBK31394.1"/>
    </source>
</evidence>
<organism evidence="1 2">
    <name type="scientific">Roseitalea porphyridii</name>
    <dbReference type="NCBI Taxonomy" id="1852022"/>
    <lineage>
        <taxon>Bacteria</taxon>
        <taxon>Pseudomonadati</taxon>
        <taxon>Pseudomonadota</taxon>
        <taxon>Alphaproteobacteria</taxon>
        <taxon>Hyphomicrobiales</taxon>
        <taxon>Ahrensiaceae</taxon>
        <taxon>Roseitalea</taxon>
    </lineage>
</organism>
<dbReference type="OrthoDB" id="7562825at2"/>
<dbReference type="EMBL" id="CP036532">
    <property type="protein sequence ID" value="QBK31394.1"/>
    <property type="molecule type" value="Genomic_DNA"/>
</dbReference>
<dbReference type="Proteomes" id="UP000293719">
    <property type="component" value="Chromosome"/>
</dbReference>
<dbReference type="KEGG" id="rpod:E0E05_12755"/>
<dbReference type="RefSeq" id="WP_131617058.1">
    <property type="nucleotide sequence ID" value="NZ_CP036532.1"/>
</dbReference>
<dbReference type="SUPFAM" id="SSF103025">
    <property type="entry name" value="Folate-binding domain"/>
    <property type="match status" value="1"/>
</dbReference>
<name>A0A4P6V3N5_9HYPH</name>
<keyword evidence="2" id="KW-1185">Reference proteome</keyword>
<evidence type="ECO:0000313" key="2">
    <source>
        <dbReference type="Proteomes" id="UP000293719"/>
    </source>
</evidence>
<dbReference type="AlphaFoldDB" id="A0A4P6V3N5"/>
<dbReference type="Gene3D" id="3.30.1360.120">
    <property type="entry name" value="Probable tRNA modification gtpase trme, domain 1"/>
    <property type="match status" value="1"/>
</dbReference>
<accession>A0A4P6V3N5</accession>
<dbReference type="Gene3D" id="3.30.70.1520">
    <property type="entry name" value="Heterotetrameric sarcosine oxidase"/>
    <property type="match status" value="1"/>
</dbReference>
<dbReference type="GeneID" id="90768171"/>